<dbReference type="PRINTS" id="PR00472">
    <property type="entry name" value="CASNKINASEII"/>
</dbReference>
<evidence type="ECO:0000256" key="3">
    <source>
        <dbReference type="ARBA" id="ARBA00006941"/>
    </source>
</evidence>
<dbReference type="GO" id="GO:0005524">
    <property type="term" value="F:ATP binding"/>
    <property type="evidence" value="ECO:0007669"/>
    <property type="project" value="UniProtKB-KW"/>
</dbReference>
<dbReference type="SUPFAM" id="SSF52374">
    <property type="entry name" value="Nucleotidylyl transferase"/>
    <property type="match status" value="1"/>
</dbReference>
<evidence type="ECO:0000256" key="1">
    <source>
        <dbReference type="ARBA" id="ARBA00004305"/>
    </source>
</evidence>
<dbReference type="GO" id="GO:0030291">
    <property type="term" value="F:protein serine/threonine kinase inhibitor activity"/>
    <property type="evidence" value="ECO:0007669"/>
    <property type="project" value="UniProtKB-ARBA"/>
</dbReference>
<evidence type="ECO:0000256" key="8">
    <source>
        <dbReference type="ARBA" id="ARBA00022917"/>
    </source>
</evidence>
<keyword evidence="9" id="KW-0030">Aminoacyl-tRNA synthetase</keyword>
<evidence type="ECO:0000313" key="14">
    <source>
        <dbReference type="Proteomes" id="UP000669133"/>
    </source>
</evidence>
<comment type="caution">
    <text evidence="13">The sequence shown here is derived from an EMBL/GenBank/DDBJ whole genome shotgun (WGS) entry which is preliminary data.</text>
</comment>
<gene>
    <name evidence="13" type="ORF">I9W82_002080</name>
</gene>
<dbReference type="PANTHER" id="PTHR43766:SF1">
    <property type="entry name" value="TRYPTOPHAN--TRNA LIGASE, MITOCHONDRIAL"/>
    <property type="match status" value="1"/>
</dbReference>
<dbReference type="Gene3D" id="1.10.240.10">
    <property type="entry name" value="Tyrosyl-Transfer RNA Synthetase"/>
    <property type="match status" value="1"/>
</dbReference>
<evidence type="ECO:0000313" key="13">
    <source>
        <dbReference type="EMBL" id="KAG5420200.1"/>
    </source>
</evidence>
<dbReference type="FunFam" id="1.10.240.10:FF:000002">
    <property type="entry name" value="Tryptophan--tRNA ligase"/>
    <property type="match status" value="1"/>
</dbReference>
<dbReference type="PROSITE" id="PS00178">
    <property type="entry name" value="AA_TRNA_LIGASE_I"/>
    <property type="match status" value="1"/>
</dbReference>
<dbReference type="SMART" id="SM01085">
    <property type="entry name" value="CK_II_beta"/>
    <property type="match status" value="1"/>
</dbReference>
<dbReference type="GeneID" id="93650709"/>
<evidence type="ECO:0000256" key="7">
    <source>
        <dbReference type="ARBA" id="ARBA00022840"/>
    </source>
</evidence>
<dbReference type="GO" id="GO:0005956">
    <property type="term" value="C:protein kinase CK2 complex"/>
    <property type="evidence" value="ECO:0007669"/>
    <property type="project" value="InterPro"/>
</dbReference>
<dbReference type="GO" id="GO:0004830">
    <property type="term" value="F:tryptophan-tRNA ligase activity"/>
    <property type="evidence" value="ECO:0007669"/>
    <property type="project" value="UniProtKB-EC"/>
</dbReference>
<comment type="subcellular location">
    <subcellularLocation>
        <location evidence="1">Mitochondrion matrix</location>
    </subcellularLocation>
</comment>
<dbReference type="InterPro" id="IPR002306">
    <property type="entry name" value="Trp-tRNA-ligase"/>
</dbReference>
<dbReference type="InterPro" id="IPR000704">
    <property type="entry name" value="Casein_kinase_II_reg-sub"/>
</dbReference>
<dbReference type="Proteomes" id="UP000669133">
    <property type="component" value="Unassembled WGS sequence"/>
</dbReference>
<dbReference type="InterPro" id="IPR035991">
    <property type="entry name" value="Casein_kinase_II_beta-like"/>
</dbReference>
<dbReference type="FunFam" id="1.10.1820.10:FF:000010">
    <property type="entry name" value="Casein kinase II subunit beta"/>
    <property type="match status" value="1"/>
</dbReference>
<dbReference type="EC" id="6.1.1.2" evidence="4"/>
<evidence type="ECO:0000256" key="11">
    <source>
        <dbReference type="ARBA" id="ARBA00045899"/>
    </source>
</evidence>
<keyword evidence="6" id="KW-0547">Nucleotide-binding</keyword>
<dbReference type="SUPFAM" id="SSF57798">
    <property type="entry name" value="Casein kinase II beta subunit"/>
    <property type="match status" value="1"/>
</dbReference>
<dbReference type="GO" id="GO:0005759">
    <property type="term" value="C:mitochondrial matrix"/>
    <property type="evidence" value="ECO:0007669"/>
    <property type="project" value="UniProtKB-SubCell"/>
</dbReference>
<dbReference type="Pfam" id="PF01214">
    <property type="entry name" value="CK_II_beta"/>
    <property type="match status" value="1"/>
</dbReference>
<evidence type="ECO:0000256" key="12">
    <source>
        <dbReference type="ARBA" id="ARBA00069760"/>
    </source>
</evidence>
<dbReference type="OrthoDB" id="15808at2759"/>
<keyword evidence="5" id="KW-0436">Ligase</keyword>
<protein>
    <recommendedName>
        <fullName evidence="12">Tryptophan--tRNA ligase, mitochondrial</fullName>
        <ecNumber evidence="4">6.1.1.2</ecNumber>
    </recommendedName>
    <alternativeName>
        <fullName evidence="10">Tryptophanyl-tRNA synthetase</fullName>
    </alternativeName>
</protein>
<dbReference type="FunFam" id="3.40.50.620:FF:000082">
    <property type="entry name" value="MSW1p Mitochondrial tryptophanyl-tRNA synthetase"/>
    <property type="match status" value="1"/>
</dbReference>
<dbReference type="CDD" id="cd00806">
    <property type="entry name" value="TrpRS_core"/>
    <property type="match status" value="1"/>
</dbReference>
<dbReference type="AlphaFoldDB" id="A0A8H8DCS5"/>
<dbReference type="Gene3D" id="1.10.1820.10">
    <property type="entry name" value="protein kinase ck2 holoenzyme, chain C, domain 1"/>
    <property type="match status" value="1"/>
</dbReference>
<comment type="similarity">
    <text evidence="2">Belongs to the class-I aminoacyl-tRNA synthetase family.</text>
</comment>
<dbReference type="InterPro" id="IPR001412">
    <property type="entry name" value="aa-tRNA-synth_I_CS"/>
</dbReference>
<organism evidence="13 14">
    <name type="scientific">Candida metapsilosis</name>
    <dbReference type="NCBI Taxonomy" id="273372"/>
    <lineage>
        <taxon>Eukaryota</taxon>
        <taxon>Fungi</taxon>
        <taxon>Dikarya</taxon>
        <taxon>Ascomycota</taxon>
        <taxon>Saccharomycotina</taxon>
        <taxon>Pichiomycetes</taxon>
        <taxon>Debaryomycetaceae</taxon>
        <taxon>Candida/Lodderomyces clade</taxon>
        <taxon>Candida</taxon>
    </lineage>
</organism>
<dbReference type="PANTHER" id="PTHR43766">
    <property type="entry name" value="TRYPTOPHAN--TRNA LIGASE, MITOCHONDRIAL"/>
    <property type="match status" value="1"/>
</dbReference>
<keyword evidence="7" id="KW-0067">ATP-binding</keyword>
<evidence type="ECO:0000256" key="10">
    <source>
        <dbReference type="ARBA" id="ARBA00030268"/>
    </source>
</evidence>
<name>A0A8H8DCS5_9ASCO</name>
<dbReference type="GO" id="GO:0070183">
    <property type="term" value="P:mitochondrial tryptophanyl-tRNA aminoacylation"/>
    <property type="evidence" value="ECO:0007669"/>
    <property type="project" value="TreeGrafter"/>
</dbReference>
<dbReference type="InterPro" id="IPR050203">
    <property type="entry name" value="Trp-tRNA_synthetase"/>
</dbReference>
<dbReference type="InterPro" id="IPR002305">
    <property type="entry name" value="aa-tRNA-synth_Ic"/>
</dbReference>
<dbReference type="Pfam" id="PF00579">
    <property type="entry name" value="tRNA-synt_1b"/>
    <property type="match status" value="1"/>
</dbReference>
<evidence type="ECO:0000256" key="5">
    <source>
        <dbReference type="ARBA" id="ARBA00022598"/>
    </source>
</evidence>
<dbReference type="Gene3D" id="3.40.50.620">
    <property type="entry name" value="HUPs"/>
    <property type="match status" value="1"/>
</dbReference>
<evidence type="ECO:0000256" key="4">
    <source>
        <dbReference type="ARBA" id="ARBA00013161"/>
    </source>
</evidence>
<dbReference type="Gene3D" id="2.20.25.20">
    <property type="match status" value="1"/>
</dbReference>
<dbReference type="FunFam" id="2.20.25.20:FF:000001">
    <property type="entry name" value="Casein kinase II subunit beta"/>
    <property type="match status" value="1"/>
</dbReference>
<dbReference type="NCBIfam" id="TIGR00233">
    <property type="entry name" value="trpS"/>
    <property type="match status" value="1"/>
</dbReference>
<keyword evidence="8" id="KW-0648">Protein biosynthesis</keyword>
<comment type="similarity">
    <text evidence="3">Belongs to the casein kinase 2 subunit beta family.</text>
</comment>
<proteinExistence type="inferred from homology"/>
<dbReference type="EMBL" id="JAEOAQ010000002">
    <property type="protein sequence ID" value="KAG5420200.1"/>
    <property type="molecule type" value="Genomic_DNA"/>
</dbReference>
<comment type="function">
    <text evidence="11">Regulatory subunit of casein kinase II/CK2. As part of the kinase complex regulates the basal catalytic activity of the alpha subunit a constitutively active serine/threonine-protein kinase that phosphorylates a large number of substrates containing acidic residues C-terminal to the phosphorylated serine or threonine.</text>
</comment>
<dbReference type="RefSeq" id="XP_067549316.1">
    <property type="nucleotide sequence ID" value="XM_067690897.1"/>
</dbReference>
<dbReference type="InterPro" id="IPR014729">
    <property type="entry name" value="Rossmann-like_a/b/a_fold"/>
</dbReference>
<accession>A0A8H8DCS5</accession>
<dbReference type="GO" id="GO:0005730">
    <property type="term" value="C:nucleolus"/>
    <property type="evidence" value="ECO:0007669"/>
    <property type="project" value="UniProtKB-ARBA"/>
</dbReference>
<evidence type="ECO:0000256" key="2">
    <source>
        <dbReference type="ARBA" id="ARBA00005594"/>
    </source>
</evidence>
<keyword evidence="14" id="KW-1185">Reference proteome</keyword>
<evidence type="ECO:0000256" key="9">
    <source>
        <dbReference type="ARBA" id="ARBA00023146"/>
    </source>
</evidence>
<dbReference type="InterPro" id="IPR016149">
    <property type="entry name" value="Casein_kin_II_reg-sub_N"/>
</dbReference>
<sequence>MANEEYVTDSSSDFTEYWIDSFLGIKGNEYFCDIDDEYIRDRFNLTGLNQEVSKLPTLIDIITDVIDIDSQPEEHREALEHNARILYGLIHARYILTTRGLNKMFEKFRNGDFGYCPRVHCQLNPLLPIGLNDQPRMASVKLYCSKCEDLYNPKSGRHSVIDGAYFGTSFPAMFFQNFPNMIPIHPKETYVPRVFGFKLHEYSKLTRWRELQRLKLERRLAKSGIQIKDVVGGFQTDSGKSVSRNVSTPSTIQEINRYDNIPPKSRVFSMIQPTGKIHLGNYLGAVKSWRTLANSNSESEFIYGIADLHAYTIYKPAEELKQNRYQAIASLLASGLDTTKCTLYFQSAVPEHSELNWYLTCMTSMGQLNRMTQWKSKAQQTESSTITDEKVMESTKAGLFCYPALQAADILLYRSTHVPVGDDQSQHLELCRSIAKLFNNTYDVNYFPLPKTLLTPAKKILSLKNPEKKMSKSDPVQASCVYVTDSPEQIQLKIRKATTDSIQGDWKFDPVTRPGVSNLINIISGLTNESIEKTVDSIQHLKDHKSLKDYVADLIVNEFNDKRQLYDELLKNRDYLDQVCKQGRDKAREMASVNISEIKSIIGMD</sequence>
<evidence type="ECO:0000256" key="6">
    <source>
        <dbReference type="ARBA" id="ARBA00022741"/>
    </source>
</evidence>
<reference evidence="13 14" key="1">
    <citation type="submission" date="2020-12" db="EMBL/GenBank/DDBJ databases">
        <title>Effect of drift, selection, and recombination on the evolution of hybrid genomes in Candida yeast pathogens.</title>
        <authorList>
            <person name="Mixao V."/>
            <person name="Ksiezopolska E."/>
            <person name="Saus E."/>
            <person name="Boekhout T."/>
            <person name="Gacser A."/>
            <person name="Gabaldon T."/>
        </authorList>
    </citation>
    <scope>NUCLEOTIDE SEQUENCE [LARGE SCALE GENOMIC DNA]</scope>
    <source>
        <strain evidence="13 14">BP57</strain>
    </source>
</reference>